<evidence type="ECO:0000313" key="3">
    <source>
        <dbReference type="Proteomes" id="UP001597353"/>
    </source>
</evidence>
<protein>
    <recommendedName>
        <fullName evidence="1">UPF0246 protein ACFSGJ_12895</fullName>
    </recommendedName>
</protein>
<dbReference type="Pfam" id="PF03883">
    <property type="entry name" value="H2O2_YaaD"/>
    <property type="match status" value="1"/>
</dbReference>
<comment type="similarity">
    <text evidence="1">Belongs to the UPF0246 family.</text>
</comment>
<name>A0ABW4S698_9RHOB</name>
<accession>A0ABW4S698</accession>
<proteinExistence type="inferred from homology"/>
<organism evidence="2 3">
    <name type="scientific">Halodurantibacterium flavum</name>
    <dbReference type="NCBI Taxonomy" id="1382802"/>
    <lineage>
        <taxon>Bacteria</taxon>
        <taxon>Pseudomonadati</taxon>
        <taxon>Pseudomonadota</taxon>
        <taxon>Alphaproteobacteria</taxon>
        <taxon>Rhodobacterales</taxon>
        <taxon>Paracoccaceae</taxon>
        <taxon>Halodurantibacterium</taxon>
    </lineage>
</organism>
<dbReference type="Proteomes" id="UP001597353">
    <property type="component" value="Unassembled WGS sequence"/>
</dbReference>
<gene>
    <name evidence="2" type="primary">yaaA</name>
    <name evidence="2" type="ORF">ACFSGJ_12895</name>
</gene>
<dbReference type="PANTHER" id="PTHR30283:SF4">
    <property type="entry name" value="PEROXIDE STRESS RESISTANCE PROTEIN YAAA"/>
    <property type="match status" value="1"/>
</dbReference>
<dbReference type="PANTHER" id="PTHR30283">
    <property type="entry name" value="PEROXIDE STRESS RESPONSE PROTEIN YAAA"/>
    <property type="match status" value="1"/>
</dbReference>
<dbReference type="NCBIfam" id="NF002542">
    <property type="entry name" value="PRK02101.1-3"/>
    <property type="match status" value="1"/>
</dbReference>
<evidence type="ECO:0000256" key="1">
    <source>
        <dbReference type="HAMAP-Rule" id="MF_00652"/>
    </source>
</evidence>
<keyword evidence="3" id="KW-1185">Reference proteome</keyword>
<sequence>MLVVISPAKRLDWSEPPAVEATDPAFPAEAQELAGVARGLDLGGLRKLMHISEDLARLNRDRFASFQAAPLPDDTRPAAFAFAGDTYAGLEARTLGADALRWAQDHLRILSGLYGLLRPLDRIQPYRLEMGSRLRNRRGATLYDFWGDRLAKALSAAAAEAGAGVIVNCASVEYFSAVLPGALDRPVITPAFMELRAGVPKIVSFYAKKARGAMARFIVENRLTDPAALAEFDSGGYHHAPDLSTPDRPVFLREG</sequence>
<evidence type="ECO:0000313" key="2">
    <source>
        <dbReference type="EMBL" id="MFD1913109.1"/>
    </source>
</evidence>
<dbReference type="InterPro" id="IPR005583">
    <property type="entry name" value="YaaA"/>
</dbReference>
<reference evidence="3" key="1">
    <citation type="journal article" date="2019" name="Int. J. Syst. Evol. Microbiol.">
        <title>The Global Catalogue of Microorganisms (GCM) 10K type strain sequencing project: providing services to taxonomists for standard genome sequencing and annotation.</title>
        <authorList>
            <consortium name="The Broad Institute Genomics Platform"/>
            <consortium name="The Broad Institute Genome Sequencing Center for Infectious Disease"/>
            <person name="Wu L."/>
            <person name="Ma J."/>
        </authorList>
    </citation>
    <scope>NUCLEOTIDE SEQUENCE [LARGE SCALE GENOMIC DNA]</scope>
    <source>
        <strain evidence="3">CGMCC 4.7242</strain>
    </source>
</reference>
<dbReference type="RefSeq" id="WP_390262428.1">
    <property type="nucleotide sequence ID" value="NZ_JBHUGH010000010.1"/>
</dbReference>
<comment type="caution">
    <text evidence="2">The sequence shown here is derived from an EMBL/GenBank/DDBJ whole genome shotgun (WGS) entry which is preliminary data.</text>
</comment>
<dbReference type="EMBL" id="JBHUGH010000010">
    <property type="protein sequence ID" value="MFD1913109.1"/>
    <property type="molecule type" value="Genomic_DNA"/>
</dbReference>
<dbReference type="HAMAP" id="MF_00652">
    <property type="entry name" value="UPF0246"/>
    <property type="match status" value="1"/>
</dbReference>